<feature type="transmembrane region" description="Helical" evidence="6">
    <location>
        <begin position="205"/>
        <end position="221"/>
    </location>
</feature>
<dbReference type="OrthoDB" id="5348404at2759"/>
<evidence type="ECO:0000256" key="5">
    <source>
        <dbReference type="SAM" id="MobiDB-lite"/>
    </source>
</evidence>
<gene>
    <name evidence="7" type="ORF">F5147DRAFT_701472</name>
</gene>
<evidence type="ECO:0000313" key="7">
    <source>
        <dbReference type="EMBL" id="KAG2106218.1"/>
    </source>
</evidence>
<keyword evidence="8" id="KW-1185">Reference proteome</keyword>
<evidence type="ECO:0000256" key="3">
    <source>
        <dbReference type="ARBA" id="ARBA00022989"/>
    </source>
</evidence>
<dbReference type="RefSeq" id="XP_041291528.1">
    <property type="nucleotide sequence ID" value="XM_041437740.1"/>
</dbReference>
<reference evidence="7" key="1">
    <citation type="journal article" date="2020" name="New Phytol.">
        <title>Comparative genomics reveals dynamic genome evolution in host specialist ectomycorrhizal fungi.</title>
        <authorList>
            <person name="Lofgren L.A."/>
            <person name="Nguyen N.H."/>
            <person name="Vilgalys R."/>
            <person name="Ruytinx J."/>
            <person name="Liao H.L."/>
            <person name="Branco S."/>
            <person name="Kuo A."/>
            <person name="LaButti K."/>
            <person name="Lipzen A."/>
            <person name="Andreopoulos W."/>
            <person name="Pangilinan J."/>
            <person name="Riley R."/>
            <person name="Hundley H."/>
            <person name="Na H."/>
            <person name="Barry K."/>
            <person name="Grigoriev I.V."/>
            <person name="Stajich J.E."/>
            <person name="Kennedy P.G."/>
        </authorList>
    </citation>
    <scope>NUCLEOTIDE SEQUENCE</scope>
    <source>
        <strain evidence="7">FC423</strain>
    </source>
</reference>
<evidence type="ECO:0000256" key="1">
    <source>
        <dbReference type="ARBA" id="ARBA00004141"/>
    </source>
</evidence>
<feature type="transmembrane region" description="Helical" evidence="6">
    <location>
        <begin position="31"/>
        <end position="55"/>
    </location>
</feature>
<dbReference type="AlphaFoldDB" id="A0A9P7F4Y6"/>
<keyword evidence="4 6" id="KW-0472">Membrane</keyword>
<dbReference type="SMART" id="SM01417">
    <property type="entry name" value="Solute_trans_a"/>
    <property type="match status" value="1"/>
</dbReference>
<organism evidence="7 8">
    <name type="scientific">Suillus discolor</name>
    <dbReference type="NCBI Taxonomy" id="1912936"/>
    <lineage>
        <taxon>Eukaryota</taxon>
        <taxon>Fungi</taxon>
        <taxon>Dikarya</taxon>
        <taxon>Basidiomycota</taxon>
        <taxon>Agaricomycotina</taxon>
        <taxon>Agaricomycetes</taxon>
        <taxon>Agaricomycetidae</taxon>
        <taxon>Boletales</taxon>
        <taxon>Suillineae</taxon>
        <taxon>Suillaceae</taxon>
        <taxon>Suillus</taxon>
    </lineage>
</organism>
<evidence type="ECO:0000256" key="6">
    <source>
        <dbReference type="SAM" id="Phobius"/>
    </source>
</evidence>
<proteinExistence type="predicted"/>
<accession>A0A9P7F4Y6</accession>
<feature type="transmembrane region" description="Helical" evidence="6">
    <location>
        <begin position="233"/>
        <end position="255"/>
    </location>
</feature>
<feature type="compositionally biased region" description="Polar residues" evidence="5">
    <location>
        <begin position="379"/>
        <end position="393"/>
    </location>
</feature>
<keyword evidence="3 6" id="KW-1133">Transmembrane helix</keyword>
<dbReference type="InterPro" id="IPR005178">
    <property type="entry name" value="Ostalpha/TMEM184C"/>
</dbReference>
<comment type="caution">
    <text evidence="7">The sequence shown here is derived from an EMBL/GenBank/DDBJ whole genome shotgun (WGS) entry which is preliminary data.</text>
</comment>
<name>A0A9P7F4Y6_9AGAM</name>
<sequence length="393" mass="44908">MNHTCPSDNTANVDQSSFWSSGNLNWDQHRIGWAIAGGCAVLTVIISMISVLRHCRHYTKPNEQRQILRILYMPPVYAVISFFSYRYFRSYTYYSLIEVSYEAVTLSAFLLLLIEFVAATATDGDATKAIERKDKRPLPIPFCCWRYRPTKPYFMYTVKWSVLQYVIIRPAVSIAGIICQIYNVLCESGPYSIYFANVYLEAVDFVSISVALYGLLLFYGLTKEELVGRRPLAKFLCIKLIVVFTFYQSFIFSALEGRVIQATEYWTAGNIADGLNALAICIEMVFFSLLMMWAYTVDEYKTVANKKTGIWRPLWDSVNYWDFFTEIWYSFKFFFHRSPGSSSTSSSKKGFAQAFGIGGRSVEDGRSTEESMRLAPYPYSNTHNADSASPVLS</sequence>
<dbReference type="EMBL" id="JABBWM010000036">
    <property type="protein sequence ID" value="KAG2106218.1"/>
    <property type="molecule type" value="Genomic_DNA"/>
</dbReference>
<feature type="transmembrane region" description="Helical" evidence="6">
    <location>
        <begin position="162"/>
        <end position="185"/>
    </location>
</feature>
<feature type="transmembrane region" description="Helical" evidence="6">
    <location>
        <begin position="67"/>
        <end position="88"/>
    </location>
</feature>
<feature type="region of interest" description="Disordered" evidence="5">
    <location>
        <begin position="358"/>
        <end position="393"/>
    </location>
</feature>
<dbReference type="Pfam" id="PF03619">
    <property type="entry name" value="Solute_trans_a"/>
    <property type="match status" value="1"/>
</dbReference>
<comment type="subcellular location">
    <subcellularLocation>
        <location evidence="1">Membrane</location>
        <topology evidence="1">Multi-pass membrane protein</topology>
    </subcellularLocation>
</comment>
<feature type="compositionally biased region" description="Basic and acidic residues" evidence="5">
    <location>
        <begin position="361"/>
        <end position="372"/>
    </location>
</feature>
<evidence type="ECO:0000256" key="4">
    <source>
        <dbReference type="ARBA" id="ARBA00023136"/>
    </source>
</evidence>
<feature type="transmembrane region" description="Helical" evidence="6">
    <location>
        <begin position="100"/>
        <end position="122"/>
    </location>
</feature>
<protein>
    <submittedName>
        <fullName evidence="7">Organic solute transporter Ostalpha-domain-containing protein</fullName>
    </submittedName>
</protein>
<dbReference type="GeneID" id="64699999"/>
<keyword evidence="2 6" id="KW-0812">Transmembrane</keyword>
<dbReference type="GO" id="GO:0016020">
    <property type="term" value="C:membrane"/>
    <property type="evidence" value="ECO:0007669"/>
    <property type="project" value="UniProtKB-SubCell"/>
</dbReference>
<evidence type="ECO:0000313" key="8">
    <source>
        <dbReference type="Proteomes" id="UP000823399"/>
    </source>
</evidence>
<dbReference type="Proteomes" id="UP000823399">
    <property type="component" value="Unassembled WGS sequence"/>
</dbReference>
<evidence type="ECO:0000256" key="2">
    <source>
        <dbReference type="ARBA" id="ARBA00022692"/>
    </source>
</evidence>
<feature type="transmembrane region" description="Helical" evidence="6">
    <location>
        <begin position="275"/>
        <end position="297"/>
    </location>
</feature>
<dbReference type="PANTHER" id="PTHR23423">
    <property type="entry name" value="ORGANIC SOLUTE TRANSPORTER-RELATED"/>
    <property type="match status" value="1"/>
</dbReference>